<dbReference type="Proteomes" id="UP000287547">
    <property type="component" value="Unassembled WGS sequence"/>
</dbReference>
<organism evidence="3 4">
    <name type="scientific">Kibdelosporangium aridum</name>
    <dbReference type="NCBI Taxonomy" id="2030"/>
    <lineage>
        <taxon>Bacteria</taxon>
        <taxon>Bacillati</taxon>
        <taxon>Actinomycetota</taxon>
        <taxon>Actinomycetes</taxon>
        <taxon>Pseudonocardiales</taxon>
        <taxon>Pseudonocardiaceae</taxon>
        <taxon>Kibdelosporangium</taxon>
    </lineage>
</organism>
<proteinExistence type="predicted"/>
<sequence length="353" mass="40384">MVTTLRTLLEPHRLALFARSSASKDAEILALRHEVAVLRRNNPKPCLSWPDRAVLAALARMLPKALRVHRIVTPATLLRWHRKLIAARWRQPKPPGRPPISDELATFILRLARENRTWGVVRIQGELRRLGHRVAASTIRKILRASGVPPSTRRDDTWRTFLRAQADSLLAIDFFHIDTVTLKRLYVAFVIEITTRRVHLLGIAQHPTTGWVAQLARGLASDLEEAGHRFRHLIRDRYAKFGAAFDTVFASISIQIAVTAPRSPRMNAFAERWIGSARRECTDRILITGERHLHHVLDAYVAHHNTRRSHQGNEMRLHAPHDKPNTIPFPARIDTIRRRQRLGGLLNEYRPAA</sequence>
<feature type="region of interest" description="Disordered" evidence="1">
    <location>
        <begin position="307"/>
        <end position="328"/>
    </location>
</feature>
<evidence type="ECO:0000256" key="1">
    <source>
        <dbReference type="SAM" id="MobiDB-lite"/>
    </source>
</evidence>
<dbReference type="PROSITE" id="PS50994">
    <property type="entry name" value="INTEGRASE"/>
    <property type="match status" value="1"/>
</dbReference>
<dbReference type="AlphaFoldDB" id="A0A428XY59"/>
<dbReference type="GO" id="GO:0003676">
    <property type="term" value="F:nucleic acid binding"/>
    <property type="evidence" value="ECO:0007669"/>
    <property type="project" value="InterPro"/>
</dbReference>
<dbReference type="GO" id="GO:0015074">
    <property type="term" value="P:DNA integration"/>
    <property type="evidence" value="ECO:0007669"/>
    <property type="project" value="InterPro"/>
</dbReference>
<feature type="compositionally biased region" description="Basic and acidic residues" evidence="1">
    <location>
        <begin position="311"/>
        <end position="324"/>
    </location>
</feature>
<feature type="domain" description="Integrase catalytic" evidence="2">
    <location>
        <begin position="162"/>
        <end position="328"/>
    </location>
</feature>
<evidence type="ECO:0000259" key="2">
    <source>
        <dbReference type="PROSITE" id="PS50994"/>
    </source>
</evidence>
<dbReference type="SUPFAM" id="SSF53098">
    <property type="entry name" value="Ribonuclease H-like"/>
    <property type="match status" value="1"/>
</dbReference>
<dbReference type="Pfam" id="PF13683">
    <property type="entry name" value="rve_3"/>
    <property type="match status" value="1"/>
</dbReference>
<gene>
    <name evidence="3" type="ORF">DMH04_54270</name>
</gene>
<evidence type="ECO:0000313" key="3">
    <source>
        <dbReference type="EMBL" id="RSM60287.1"/>
    </source>
</evidence>
<comment type="caution">
    <text evidence="3">The sequence shown here is derived from an EMBL/GenBank/DDBJ whole genome shotgun (WGS) entry which is preliminary data.</text>
</comment>
<dbReference type="OrthoDB" id="1551204at2"/>
<accession>A0A428XY59</accession>
<dbReference type="InterPro" id="IPR012337">
    <property type="entry name" value="RNaseH-like_sf"/>
</dbReference>
<reference evidence="3 4" key="1">
    <citation type="submission" date="2018-05" db="EMBL/GenBank/DDBJ databases">
        <title>Evolution of GPA BGCs.</title>
        <authorList>
            <person name="Waglechner N."/>
            <person name="Wright G.D."/>
        </authorList>
    </citation>
    <scope>NUCLEOTIDE SEQUENCE [LARGE SCALE GENOMIC DNA]</scope>
    <source>
        <strain evidence="3 4">A82846</strain>
    </source>
</reference>
<dbReference type="EMBL" id="QHKI01000117">
    <property type="protein sequence ID" value="RSM60287.1"/>
    <property type="molecule type" value="Genomic_DNA"/>
</dbReference>
<evidence type="ECO:0000313" key="4">
    <source>
        <dbReference type="Proteomes" id="UP000287547"/>
    </source>
</evidence>
<dbReference type="InterPro" id="IPR001584">
    <property type="entry name" value="Integrase_cat-core"/>
</dbReference>
<dbReference type="InterPro" id="IPR036397">
    <property type="entry name" value="RNaseH_sf"/>
</dbReference>
<protein>
    <submittedName>
        <fullName evidence="3">Integrase</fullName>
    </submittedName>
</protein>
<dbReference type="Gene3D" id="3.30.420.10">
    <property type="entry name" value="Ribonuclease H-like superfamily/Ribonuclease H"/>
    <property type="match status" value="1"/>
</dbReference>
<name>A0A428XY59_KIBAR</name>